<dbReference type="EC" id="2.7.1.40" evidence="4"/>
<keyword evidence="8 15" id="KW-0418">Kinase</keyword>
<evidence type="ECO:0000256" key="4">
    <source>
        <dbReference type="ARBA" id="ARBA00012142"/>
    </source>
</evidence>
<dbReference type="AlphaFoldDB" id="C4LG73"/>
<feature type="region of interest" description="Disordered" evidence="13">
    <location>
        <begin position="1"/>
        <end position="30"/>
    </location>
</feature>
<feature type="region of interest" description="Disordered" evidence="13">
    <location>
        <begin position="515"/>
        <end position="535"/>
    </location>
</feature>
<evidence type="ECO:0000256" key="2">
    <source>
        <dbReference type="ARBA" id="ARBA00004997"/>
    </source>
</evidence>
<keyword evidence="11" id="KW-0324">Glycolysis</keyword>
<evidence type="ECO:0000256" key="1">
    <source>
        <dbReference type="ARBA" id="ARBA00001958"/>
    </source>
</evidence>
<evidence type="ECO:0000256" key="11">
    <source>
        <dbReference type="ARBA" id="ARBA00023152"/>
    </source>
</evidence>
<dbReference type="Proteomes" id="UP000001473">
    <property type="component" value="Chromosome"/>
</dbReference>
<dbReference type="GO" id="GO:0030955">
    <property type="term" value="F:potassium ion binding"/>
    <property type="evidence" value="ECO:0007669"/>
    <property type="project" value="InterPro"/>
</dbReference>
<keyword evidence="10" id="KW-0460">Magnesium</keyword>
<feature type="compositionally biased region" description="Low complexity" evidence="13">
    <location>
        <begin position="13"/>
        <end position="30"/>
    </location>
</feature>
<gene>
    <name evidence="15" type="ordered locus">ckrop_0112</name>
</gene>
<dbReference type="Gene3D" id="2.40.33.10">
    <property type="entry name" value="PK beta-barrel domain-like"/>
    <property type="match status" value="2"/>
</dbReference>
<dbReference type="RefSeq" id="WP_012730797.1">
    <property type="nucleotide sequence ID" value="NC_012704.1"/>
</dbReference>
<evidence type="ECO:0000313" key="15">
    <source>
        <dbReference type="EMBL" id="ACR16909.1"/>
    </source>
</evidence>
<feature type="compositionally biased region" description="Basic and acidic residues" evidence="13">
    <location>
        <begin position="515"/>
        <end position="524"/>
    </location>
</feature>
<evidence type="ECO:0000313" key="16">
    <source>
        <dbReference type="Proteomes" id="UP000001473"/>
    </source>
</evidence>
<dbReference type="InterPro" id="IPR040442">
    <property type="entry name" value="Pyrv_kinase-like_dom_sf"/>
</dbReference>
<dbReference type="Gene3D" id="3.20.20.60">
    <property type="entry name" value="Phosphoenolpyruvate-binding domains"/>
    <property type="match status" value="2"/>
</dbReference>
<dbReference type="SUPFAM" id="SSF51621">
    <property type="entry name" value="Phosphoenolpyruvate/pyruvate domain"/>
    <property type="match status" value="1"/>
</dbReference>
<comment type="pathway">
    <text evidence="2">Carbohydrate degradation; glycolysis; pyruvate from D-glyceraldehyde 3-phosphate: step 5/5.</text>
</comment>
<feature type="domain" description="Pyruvate kinase barrel" evidence="14">
    <location>
        <begin position="175"/>
        <end position="243"/>
    </location>
</feature>
<dbReference type="GO" id="GO:0004743">
    <property type="term" value="F:pyruvate kinase activity"/>
    <property type="evidence" value="ECO:0007669"/>
    <property type="project" value="UniProtKB-EC"/>
</dbReference>
<keyword evidence="5" id="KW-0808">Transferase</keyword>
<dbReference type="SUPFAM" id="SSF50800">
    <property type="entry name" value="PK beta-barrel domain-like"/>
    <property type="match status" value="1"/>
</dbReference>
<dbReference type="InterPro" id="IPR011037">
    <property type="entry name" value="Pyrv_Knase-like_insert_dom_sf"/>
</dbReference>
<dbReference type="PANTHER" id="PTHR11817">
    <property type="entry name" value="PYRUVATE KINASE"/>
    <property type="match status" value="1"/>
</dbReference>
<evidence type="ECO:0000256" key="12">
    <source>
        <dbReference type="ARBA" id="ARBA00023317"/>
    </source>
</evidence>
<keyword evidence="16" id="KW-1185">Reference proteome</keyword>
<evidence type="ECO:0000256" key="9">
    <source>
        <dbReference type="ARBA" id="ARBA00022840"/>
    </source>
</evidence>
<dbReference type="InterPro" id="IPR015793">
    <property type="entry name" value="Pyrv_Knase_brl"/>
</dbReference>
<evidence type="ECO:0000259" key="14">
    <source>
        <dbReference type="Pfam" id="PF00224"/>
    </source>
</evidence>
<evidence type="ECO:0000256" key="13">
    <source>
        <dbReference type="SAM" id="MobiDB-lite"/>
    </source>
</evidence>
<evidence type="ECO:0000256" key="3">
    <source>
        <dbReference type="ARBA" id="ARBA00008663"/>
    </source>
</evidence>
<reference evidence="15 16" key="1">
    <citation type="journal article" date="2008" name="J. Biotechnol.">
        <title>Ultrafast pyrosequencing of Corynebacterium kroppenstedtii DSM44385 revealed insights into the physiology of a lipophilic corynebacterium that lacks mycolic acids.</title>
        <authorList>
            <person name="Tauch A."/>
            <person name="Schneider J."/>
            <person name="Szczepanowski R."/>
            <person name="Tilker A."/>
            <person name="Viehoever P."/>
            <person name="Gartemann K.-H."/>
            <person name="Arnold W."/>
            <person name="Blom J."/>
            <person name="Brinkrolf K."/>
            <person name="Brune I."/>
            <person name="Goetker S."/>
            <person name="Weisshaar B."/>
            <person name="Goesmann A."/>
            <person name="Droege M."/>
            <person name="Puehler A."/>
        </authorList>
    </citation>
    <scope>NUCLEOTIDE SEQUENCE [LARGE SCALE GENOMIC DNA]</scope>
    <source>
        <strain evidence="16">DSM 44385 / JCM 11950 / CIP 105744 / CCUG 35717</strain>
    </source>
</reference>
<protein>
    <recommendedName>
        <fullName evidence="4">pyruvate kinase</fullName>
        <ecNumber evidence="4">2.7.1.40</ecNumber>
    </recommendedName>
</protein>
<evidence type="ECO:0000256" key="10">
    <source>
        <dbReference type="ARBA" id="ARBA00022842"/>
    </source>
</evidence>
<keyword evidence="9" id="KW-0067">ATP-binding</keyword>
<dbReference type="UniPathway" id="UPA00109">
    <property type="reaction ID" value="UER00188"/>
</dbReference>
<dbReference type="STRING" id="645127.ckrop_0112"/>
<evidence type="ECO:0000256" key="8">
    <source>
        <dbReference type="ARBA" id="ARBA00022777"/>
    </source>
</evidence>
<dbReference type="GO" id="GO:0005524">
    <property type="term" value="F:ATP binding"/>
    <property type="evidence" value="ECO:0007669"/>
    <property type="project" value="UniProtKB-KW"/>
</dbReference>
<sequence>MEQNGHNGELNDASTSGASSSKATTTNSATTSLNELIRGVDSLLTMLSEVDQDKRDRIDAADAEHREGVRNVQHFARLQADDARHIVAQLRAVGIRVSDQAPVADQLRAAKTLLQNLGGQSSADRAAEGESYDIARLAAAIERSQEQLASNSSALLGEPRDGMPSCVMVTLPTEAADDPDLVQSFADAGMDIARINCAHDTPEAWRAMAANVRAASARVGRDIKISMDLPGPKLRVGAIEPGPRIARTRVTRTKTGRILTPSKLWITPFDHNATTPAPVPEGLPGRPTLAIQVDPEWLQTVNEGDELSMLDARGSKRYMTVHKVTDEGVLAYGRQNVYLANGSLVACQYIKTRIHGIGRSEQSVHVDVGSRLTLTSDPTPTDPTDDIPAVNCGEPEAIRSLGVGSKVLFDDAKIECEVTSVTRAGEKDSEGNTAEYDSAELVALHTREGGKNLREGRGIHFPGAHVRLPAMTDEDRAILPEIVRTADIIAPSYVRSAEDLTEILGAIEKEIDVAASESDSHSVDATDTAGGSEDPATVSARIRNLGVMLKIESEECYNDLPNVVTELLRHRNSGVMIARGDLAMELGFSRMSEAREQIMDVANAAHIPTIFATQVLETMAKSGLPSRAEITDADVALRTQGVMLNKGTHIPDAINILNSIGTALNTSDNSLDSRSRGRA</sequence>
<keyword evidence="7" id="KW-0547">Nucleotide-binding</keyword>
<dbReference type="InterPro" id="IPR001697">
    <property type="entry name" value="Pyr_Knase"/>
</dbReference>
<dbReference type="HOGENOM" id="CLU_015439_6_1_11"/>
<evidence type="ECO:0000256" key="6">
    <source>
        <dbReference type="ARBA" id="ARBA00022723"/>
    </source>
</evidence>
<dbReference type="GO" id="GO:0016301">
    <property type="term" value="F:kinase activity"/>
    <property type="evidence" value="ECO:0007669"/>
    <property type="project" value="UniProtKB-KW"/>
</dbReference>
<dbReference type="Pfam" id="PF00224">
    <property type="entry name" value="PK"/>
    <property type="match status" value="3"/>
</dbReference>
<keyword evidence="6" id="KW-0479">Metal-binding</keyword>
<comment type="similarity">
    <text evidence="3">Belongs to the pyruvate kinase family.</text>
</comment>
<organism evidence="15 16">
    <name type="scientific">Corynebacterium kroppenstedtii (strain DSM 44385 / JCM 11950 / CIP 105744 / CCUG 35717)</name>
    <dbReference type="NCBI Taxonomy" id="645127"/>
    <lineage>
        <taxon>Bacteria</taxon>
        <taxon>Bacillati</taxon>
        <taxon>Actinomycetota</taxon>
        <taxon>Actinomycetes</taxon>
        <taxon>Mycobacteriales</taxon>
        <taxon>Corynebacteriaceae</taxon>
        <taxon>Corynebacterium</taxon>
    </lineage>
</organism>
<dbReference type="NCBIfam" id="NF011314">
    <property type="entry name" value="PRK14725.1"/>
    <property type="match status" value="1"/>
</dbReference>
<comment type="cofactor">
    <cofactor evidence="1">
        <name>K(+)</name>
        <dbReference type="ChEBI" id="CHEBI:29103"/>
    </cofactor>
</comment>
<dbReference type="EMBL" id="CP001620">
    <property type="protein sequence ID" value="ACR16909.1"/>
    <property type="molecule type" value="Genomic_DNA"/>
</dbReference>
<name>C4LG73_CORK4</name>
<feature type="domain" description="Pyruvate kinase barrel" evidence="14">
    <location>
        <begin position="543"/>
        <end position="644"/>
    </location>
</feature>
<proteinExistence type="inferred from homology"/>
<dbReference type="eggNOG" id="COG0469">
    <property type="taxonomic scope" value="Bacteria"/>
</dbReference>
<feature type="domain" description="Pyruvate kinase barrel" evidence="14">
    <location>
        <begin position="353"/>
        <end position="510"/>
    </location>
</feature>
<accession>C4LG73</accession>
<keyword evidence="12 15" id="KW-0670">Pyruvate</keyword>
<dbReference type="InterPro" id="IPR015806">
    <property type="entry name" value="Pyrv_Knase_insert_dom_sf"/>
</dbReference>
<dbReference type="InterPro" id="IPR015813">
    <property type="entry name" value="Pyrv/PenolPyrv_kinase-like_dom"/>
</dbReference>
<evidence type="ECO:0000256" key="5">
    <source>
        <dbReference type="ARBA" id="ARBA00022679"/>
    </source>
</evidence>
<evidence type="ECO:0000256" key="7">
    <source>
        <dbReference type="ARBA" id="ARBA00022741"/>
    </source>
</evidence>
<dbReference type="GO" id="GO:0000287">
    <property type="term" value="F:magnesium ion binding"/>
    <property type="evidence" value="ECO:0007669"/>
    <property type="project" value="InterPro"/>
</dbReference>
<dbReference type="KEGG" id="ckp:ckrop_0112"/>